<gene>
    <name evidence="4" type="ORF">QTO34_003977</name>
</gene>
<reference evidence="4" key="1">
    <citation type="submission" date="2023-06" db="EMBL/GenBank/DDBJ databases">
        <title>Reference genome for the Northern bat (Eptesicus nilssonii), a most northern bat species.</title>
        <authorList>
            <person name="Laine V.N."/>
            <person name="Pulliainen A.T."/>
            <person name="Lilley T.M."/>
        </authorList>
    </citation>
    <scope>NUCLEOTIDE SEQUENCE</scope>
    <source>
        <strain evidence="4">BLF_Eptnil</strain>
        <tissue evidence="4">Kidney</tissue>
    </source>
</reference>
<comment type="similarity">
    <text evidence="1">Belongs to the heat shock protein 70 family.</text>
</comment>
<protein>
    <submittedName>
        <fullName evidence="4">Uncharacterized protein</fullName>
    </submittedName>
</protein>
<dbReference type="PANTHER" id="PTHR19375">
    <property type="entry name" value="HEAT SHOCK PROTEIN 70KDA"/>
    <property type="match status" value="1"/>
</dbReference>
<dbReference type="InterPro" id="IPR043129">
    <property type="entry name" value="ATPase_NBD"/>
</dbReference>
<evidence type="ECO:0000313" key="4">
    <source>
        <dbReference type="EMBL" id="KAK1336174.1"/>
    </source>
</evidence>
<sequence>MQEGPSGTQGRDKKFLSRKAVIYCFDKDEENHRSLPWEDCYQCYSGDSHLGAKDCYNRMVKHFMAEFKGKHKKEISEKRADHCPCTACEHTKSTLSSSSQVSIEVE</sequence>
<organism evidence="4 5">
    <name type="scientific">Cnephaeus nilssonii</name>
    <name type="common">Northern bat</name>
    <name type="synonym">Eptesicus nilssonii</name>
    <dbReference type="NCBI Taxonomy" id="3371016"/>
    <lineage>
        <taxon>Eukaryota</taxon>
        <taxon>Metazoa</taxon>
        <taxon>Chordata</taxon>
        <taxon>Craniata</taxon>
        <taxon>Vertebrata</taxon>
        <taxon>Euteleostomi</taxon>
        <taxon>Mammalia</taxon>
        <taxon>Eutheria</taxon>
        <taxon>Laurasiatheria</taxon>
        <taxon>Chiroptera</taxon>
        <taxon>Yangochiroptera</taxon>
        <taxon>Vespertilionidae</taxon>
        <taxon>Cnephaeus</taxon>
    </lineage>
</organism>
<evidence type="ECO:0000313" key="5">
    <source>
        <dbReference type="Proteomes" id="UP001177744"/>
    </source>
</evidence>
<dbReference type="InterPro" id="IPR013126">
    <property type="entry name" value="Hsp_70_fam"/>
</dbReference>
<dbReference type="AlphaFoldDB" id="A0AA40HRN7"/>
<dbReference type="GO" id="GO:0005524">
    <property type="term" value="F:ATP binding"/>
    <property type="evidence" value="ECO:0007669"/>
    <property type="project" value="UniProtKB-KW"/>
</dbReference>
<evidence type="ECO:0000256" key="1">
    <source>
        <dbReference type="ARBA" id="ARBA00007381"/>
    </source>
</evidence>
<evidence type="ECO:0000256" key="3">
    <source>
        <dbReference type="ARBA" id="ARBA00022840"/>
    </source>
</evidence>
<keyword evidence="3" id="KW-0067">ATP-binding</keyword>
<name>A0AA40HRN7_CNENI</name>
<dbReference type="Pfam" id="PF00012">
    <property type="entry name" value="HSP70"/>
    <property type="match status" value="1"/>
</dbReference>
<dbReference type="SUPFAM" id="SSF53067">
    <property type="entry name" value="Actin-like ATPase domain"/>
    <property type="match status" value="1"/>
</dbReference>
<comment type="caution">
    <text evidence="4">The sequence shown here is derived from an EMBL/GenBank/DDBJ whole genome shotgun (WGS) entry which is preliminary data.</text>
</comment>
<dbReference type="Gene3D" id="3.90.640.10">
    <property type="entry name" value="Actin, Chain A, domain 4"/>
    <property type="match status" value="1"/>
</dbReference>
<dbReference type="Proteomes" id="UP001177744">
    <property type="component" value="Unassembled WGS sequence"/>
</dbReference>
<evidence type="ECO:0000256" key="2">
    <source>
        <dbReference type="ARBA" id="ARBA00022741"/>
    </source>
</evidence>
<proteinExistence type="inferred from homology"/>
<accession>A0AA40HRN7</accession>
<keyword evidence="5" id="KW-1185">Reference proteome</keyword>
<dbReference type="EMBL" id="JAULJE010000013">
    <property type="protein sequence ID" value="KAK1336174.1"/>
    <property type="molecule type" value="Genomic_DNA"/>
</dbReference>
<keyword evidence="2" id="KW-0547">Nucleotide-binding</keyword>
<dbReference type="GO" id="GO:0140662">
    <property type="term" value="F:ATP-dependent protein folding chaperone"/>
    <property type="evidence" value="ECO:0007669"/>
    <property type="project" value="InterPro"/>
</dbReference>